<protein>
    <submittedName>
        <fullName evidence="2">Uncharacterized protein</fullName>
    </submittedName>
</protein>
<dbReference type="EMBL" id="UYJE01007217">
    <property type="protein sequence ID" value="VDI52780.1"/>
    <property type="molecule type" value="Genomic_DNA"/>
</dbReference>
<comment type="caution">
    <text evidence="2">The sequence shown here is derived from an EMBL/GenBank/DDBJ whole genome shotgun (WGS) entry which is preliminary data.</text>
</comment>
<feature type="non-terminal residue" evidence="2">
    <location>
        <position position="135"/>
    </location>
</feature>
<feature type="compositionally biased region" description="Basic and acidic residues" evidence="1">
    <location>
        <begin position="114"/>
        <end position="127"/>
    </location>
</feature>
<dbReference type="AlphaFoldDB" id="A0A8B6FNG5"/>
<proteinExistence type="predicted"/>
<organism evidence="2 3">
    <name type="scientific">Mytilus galloprovincialis</name>
    <name type="common">Mediterranean mussel</name>
    <dbReference type="NCBI Taxonomy" id="29158"/>
    <lineage>
        <taxon>Eukaryota</taxon>
        <taxon>Metazoa</taxon>
        <taxon>Spiralia</taxon>
        <taxon>Lophotrochozoa</taxon>
        <taxon>Mollusca</taxon>
        <taxon>Bivalvia</taxon>
        <taxon>Autobranchia</taxon>
        <taxon>Pteriomorphia</taxon>
        <taxon>Mytilida</taxon>
        <taxon>Mytiloidea</taxon>
        <taxon>Mytilidae</taxon>
        <taxon>Mytilinae</taxon>
        <taxon>Mytilus</taxon>
    </lineage>
</organism>
<reference evidence="2" key="1">
    <citation type="submission" date="2018-11" db="EMBL/GenBank/DDBJ databases">
        <authorList>
            <person name="Alioto T."/>
            <person name="Alioto T."/>
        </authorList>
    </citation>
    <scope>NUCLEOTIDE SEQUENCE</scope>
</reference>
<sequence>VNFQQSKKDSSLPLGKASSAGGAVDHFTNILLQEENRKLKQEKSKYEKKTEKLQHELQRLQKEKKENEHLEEKVAQLRDEEKRLGKQIDDHNSARAPLENVNSLLENFKTSKLKQPEPPKPKKRTNEIEEGCNQQ</sequence>
<feature type="compositionally biased region" description="Basic and acidic residues" evidence="1">
    <location>
        <begin position="82"/>
        <end position="93"/>
    </location>
</feature>
<dbReference type="Proteomes" id="UP000596742">
    <property type="component" value="Unassembled WGS sequence"/>
</dbReference>
<feature type="region of interest" description="Disordered" evidence="1">
    <location>
        <begin position="1"/>
        <end position="25"/>
    </location>
</feature>
<name>A0A8B6FNG5_MYTGA</name>
<accession>A0A8B6FNG5</accession>
<evidence type="ECO:0000313" key="3">
    <source>
        <dbReference type="Proteomes" id="UP000596742"/>
    </source>
</evidence>
<keyword evidence="3" id="KW-1185">Reference proteome</keyword>
<dbReference type="OrthoDB" id="6114041at2759"/>
<evidence type="ECO:0000256" key="1">
    <source>
        <dbReference type="SAM" id="MobiDB-lite"/>
    </source>
</evidence>
<feature type="region of interest" description="Disordered" evidence="1">
    <location>
        <begin position="82"/>
        <end position="135"/>
    </location>
</feature>
<evidence type="ECO:0000313" key="2">
    <source>
        <dbReference type="EMBL" id="VDI52780.1"/>
    </source>
</evidence>
<gene>
    <name evidence="2" type="ORF">MGAL_10B062006</name>
</gene>
<feature type="compositionally biased region" description="Polar residues" evidence="1">
    <location>
        <begin position="100"/>
        <end position="110"/>
    </location>
</feature>
<feature type="compositionally biased region" description="Basic and acidic residues" evidence="1">
    <location>
        <begin position="1"/>
        <end position="10"/>
    </location>
</feature>